<organism evidence="2 3">
    <name type="scientific">Nocardia otitidiscaviarum</name>
    <dbReference type="NCBI Taxonomy" id="1823"/>
    <lineage>
        <taxon>Bacteria</taxon>
        <taxon>Bacillati</taxon>
        <taxon>Actinomycetota</taxon>
        <taxon>Actinomycetes</taxon>
        <taxon>Mycobacteriales</taxon>
        <taxon>Nocardiaceae</taxon>
        <taxon>Nocardia</taxon>
    </lineage>
</organism>
<dbReference type="EMBL" id="UGRY01000004">
    <property type="protein sequence ID" value="SUD48368.1"/>
    <property type="molecule type" value="Genomic_DNA"/>
</dbReference>
<proteinExistence type="predicted"/>
<feature type="region of interest" description="Disordered" evidence="1">
    <location>
        <begin position="1"/>
        <end position="49"/>
    </location>
</feature>
<reference evidence="2 3" key="1">
    <citation type="submission" date="2018-06" db="EMBL/GenBank/DDBJ databases">
        <authorList>
            <consortium name="Pathogen Informatics"/>
            <person name="Doyle S."/>
        </authorList>
    </citation>
    <scope>NUCLEOTIDE SEQUENCE [LARGE SCALE GENOMIC DNA]</scope>
    <source>
        <strain evidence="2 3">NCTC1934</strain>
    </source>
</reference>
<sequence length="105" mass="11065">MRYVCSNVSSGSVVATMTTPTPRPHAPVPGPRPGAPLPGQHLPGANQADFADPDRVRAEVDELLAELHAGARDSSGEGIDIARRARILEQAHEVLVQALATVDKI</sequence>
<feature type="compositionally biased region" description="Pro residues" evidence="1">
    <location>
        <begin position="21"/>
        <end position="36"/>
    </location>
</feature>
<evidence type="ECO:0000256" key="1">
    <source>
        <dbReference type="SAM" id="MobiDB-lite"/>
    </source>
</evidence>
<feature type="compositionally biased region" description="Polar residues" evidence="1">
    <location>
        <begin position="1"/>
        <end position="17"/>
    </location>
</feature>
<dbReference type="AlphaFoldDB" id="A0A379JIM5"/>
<accession>A0A379JIM5</accession>
<keyword evidence="3" id="KW-1185">Reference proteome</keyword>
<dbReference type="Proteomes" id="UP000255467">
    <property type="component" value="Unassembled WGS sequence"/>
</dbReference>
<dbReference type="STRING" id="1406858.GCA_000710895_04223"/>
<evidence type="ECO:0000313" key="3">
    <source>
        <dbReference type="Proteomes" id="UP000255467"/>
    </source>
</evidence>
<gene>
    <name evidence="2" type="ORF">NCTC1934_05702</name>
</gene>
<protein>
    <submittedName>
        <fullName evidence="2">Uncharacterized protein</fullName>
    </submittedName>
</protein>
<evidence type="ECO:0000313" key="2">
    <source>
        <dbReference type="EMBL" id="SUD48368.1"/>
    </source>
</evidence>
<name>A0A379JIM5_9NOCA</name>